<evidence type="ECO:0000313" key="2">
    <source>
        <dbReference type="Proteomes" id="UP001234297"/>
    </source>
</evidence>
<reference evidence="1 2" key="1">
    <citation type="journal article" date="2022" name="Hortic Res">
        <title>A haplotype resolved chromosomal level avocado genome allows analysis of novel avocado genes.</title>
        <authorList>
            <person name="Nath O."/>
            <person name="Fletcher S.J."/>
            <person name="Hayward A."/>
            <person name="Shaw L.M."/>
            <person name="Masouleh A.K."/>
            <person name="Furtado A."/>
            <person name="Henry R.J."/>
            <person name="Mitter N."/>
        </authorList>
    </citation>
    <scope>NUCLEOTIDE SEQUENCE [LARGE SCALE GENOMIC DNA]</scope>
    <source>
        <strain evidence="2">cv. Hass</strain>
    </source>
</reference>
<keyword evidence="2" id="KW-1185">Reference proteome</keyword>
<organism evidence="1 2">
    <name type="scientific">Persea americana</name>
    <name type="common">Avocado</name>
    <dbReference type="NCBI Taxonomy" id="3435"/>
    <lineage>
        <taxon>Eukaryota</taxon>
        <taxon>Viridiplantae</taxon>
        <taxon>Streptophyta</taxon>
        <taxon>Embryophyta</taxon>
        <taxon>Tracheophyta</taxon>
        <taxon>Spermatophyta</taxon>
        <taxon>Magnoliopsida</taxon>
        <taxon>Magnoliidae</taxon>
        <taxon>Laurales</taxon>
        <taxon>Lauraceae</taxon>
        <taxon>Persea</taxon>
    </lineage>
</organism>
<gene>
    <name evidence="1" type="ORF">MRB53_017403</name>
</gene>
<name>A0ACC2M5W8_PERAE</name>
<comment type="caution">
    <text evidence="1">The sequence shown here is derived from an EMBL/GenBank/DDBJ whole genome shotgun (WGS) entry which is preliminary data.</text>
</comment>
<dbReference type="EMBL" id="CM056813">
    <property type="protein sequence ID" value="KAJ8640709.1"/>
    <property type="molecule type" value="Genomic_DNA"/>
</dbReference>
<evidence type="ECO:0000313" key="1">
    <source>
        <dbReference type="EMBL" id="KAJ8640709.1"/>
    </source>
</evidence>
<protein>
    <submittedName>
        <fullName evidence="1">Uncharacterized protein</fullName>
    </submittedName>
</protein>
<proteinExistence type="predicted"/>
<sequence length="108" mass="12058">MEEQGLIFCSALIIFFSSLFLISKLHFKSKSSHLKPPSPPSIPIIGHLYLLKKPLHRSLSALSHRYGPILSLLFGFRSVLVISSLALVEECFTKNDIVFSNRPHLLAG</sequence>
<dbReference type="Proteomes" id="UP001234297">
    <property type="component" value="Chromosome 5"/>
</dbReference>
<accession>A0ACC2M5W8</accession>